<evidence type="ECO:0008006" key="4">
    <source>
        <dbReference type="Google" id="ProtNLM"/>
    </source>
</evidence>
<comment type="caution">
    <text evidence="2">The sequence shown here is derived from an EMBL/GenBank/DDBJ whole genome shotgun (WGS) entry which is preliminary data.</text>
</comment>
<evidence type="ECO:0000313" key="2">
    <source>
        <dbReference type="EMBL" id="KAH7053110.1"/>
    </source>
</evidence>
<name>A0ABQ8GDT3_9PEZI</name>
<protein>
    <recommendedName>
        <fullName evidence="4">Calcofluor white hypersensitive protein</fullName>
    </recommendedName>
</protein>
<reference evidence="2 3" key="1">
    <citation type="journal article" date="2021" name="Nat. Commun.">
        <title>Genetic determinants of endophytism in the Arabidopsis root mycobiome.</title>
        <authorList>
            <person name="Mesny F."/>
            <person name="Miyauchi S."/>
            <person name="Thiergart T."/>
            <person name="Pickel B."/>
            <person name="Atanasova L."/>
            <person name="Karlsson M."/>
            <person name="Huettel B."/>
            <person name="Barry K.W."/>
            <person name="Haridas S."/>
            <person name="Chen C."/>
            <person name="Bauer D."/>
            <person name="Andreopoulos W."/>
            <person name="Pangilinan J."/>
            <person name="LaButti K."/>
            <person name="Riley R."/>
            <person name="Lipzen A."/>
            <person name="Clum A."/>
            <person name="Drula E."/>
            <person name="Henrissat B."/>
            <person name="Kohler A."/>
            <person name="Grigoriev I.V."/>
            <person name="Martin F.M."/>
            <person name="Hacquard S."/>
        </authorList>
    </citation>
    <scope>NUCLEOTIDE SEQUENCE [LARGE SCALE GENOMIC DNA]</scope>
    <source>
        <strain evidence="2 3">MPI-SDFR-AT-0080</strain>
    </source>
</reference>
<feature type="compositionally biased region" description="Basic and acidic residues" evidence="1">
    <location>
        <begin position="56"/>
        <end position="66"/>
    </location>
</feature>
<accession>A0ABQ8GDT3</accession>
<evidence type="ECO:0000313" key="3">
    <source>
        <dbReference type="Proteomes" id="UP000774617"/>
    </source>
</evidence>
<dbReference type="EMBL" id="JAGTJR010000010">
    <property type="protein sequence ID" value="KAH7053110.1"/>
    <property type="molecule type" value="Genomic_DNA"/>
</dbReference>
<sequence>MAARGGSRLGLYGGLAAAGGVGYYLYQAGGSPKLAEKELEHDAARLSSKVKGGLPGKEKEAKTSAKVLGEEAGQKLDGVIADAKATTTKIDEKLEAYRAQADKKIGDVSSQTAKDLHSAVDKFDKTVEDKAAQSKSWLSGWFK</sequence>
<evidence type="ECO:0000256" key="1">
    <source>
        <dbReference type="SAM" id="MobiDB-lite"/>
    </source>
</evidence>
<gene>
    <name evidence="2" type="ORF">B0J12DRAFT_658744</name>
</gene>
<dbReference type="Proteomes" id="UP000774617">
    <property type="component" value="Unassembled WGS sequence"/>
</dbReference>
<keyword evidence="3" id="KW-1185">Reference proteome</keyword>
<feature type="region of interest" description="Disordered" evidence="1">
    <location>
        <begin position="47"/>
        <end position="66"/>
    </location>
</feature>
<organism evidence="2 3">
    <name type="scientific">Macrophomina phaseolina</name>
    <dbReference type="NCBI Taxonomy" id="35725"/>
    <lineage>
        <taxon>Eukaryota</taxon>
        <taxon>Fungi</taxon>
        <taxon>Dikarya</taxon>
        <taxon>Ascomycota</taxon>
        <taxon>Pezizomycotina</taxon>
        <taxon>Dothideomycetes</taxon>
        <taxon>Dothideomycetes incertae sedis</taxon>
        <taxon>Botryosphaeriales</taxon>
        <taxon>Botryosphaeriaceae</taxon>
        <taxon>Macrophomina</taxon>
    </lineage>
</organism>
<proteinExistence type="predicted"/>